<protein>
    <submittedName>
        <fullName evidence="1">Uncharacterized protein</fullName>
    </submittedName>
</protein>
<name>A0ACC0P667_RHOML</name>
<sequence>MPLIPPHPQLSSSFFNSFGSVAQAPDLSLSVGDRDVEGPGAGARNVEKSSGRRSTLSTMKMRSGGALPSELRAKPAGAGDRDIKGAGVGDVEKSSGRRSSLSTVKMESGGALLSLKMQIIFFLG</sequence>
<dbReference type="EMBL" id="CM046391">
    <property type="protein sequence ID" value="KAI8561168.1"/>
    <property type="molecule type" value="Genomic_DNA"/>
</dbReference>
<keyword evidence="2" id="KW-1185">Reference proteome</keyword>
<dbReference type="Proteomes" id="UP001062846">
    <property type="component" value="Chromosome 4"/>
</dbReference>
<proteinExistence type="predicted"/>
<organism evidence="1 2">
    <name type="scientific">Rhododendron molle</name>
    <name type="common">Chinese azalea</name>
    <name type="synonym">Azalea mollis</name>
    <dbReference type="NCBI Taxonomy" id="49168"/>
    <lineage>
        <taxon>Eukaryota</taxon>
        <taxon>Viridiplantae</taxon>
        <taxon>Streptophyta</taxon>
        <taxon>Embryophyta</taxon>
        <taxon>Tracheophyta</taxon>
        <taxon>Spermatophyta</taxon>
        <taxon>Magnoliopsida</taxon>
        <taxon>eudicotyledons</taxon>
        <taxon>Gunneridae</taxon>
        <taxon>Pentapetalae</taxon>
        <taxon>asterids</taxon>
        <taxon>Ericales</taxon>
        <taxon>Ericaceae</taxon>
        <taxon>Ericoideae</taxon>
        <taxon>Rhodoreae</taxon>
        <taxon>Rhododendron</taxon>
    </lineage>
</organism>
<reference evidence="1" key="1">
    <citation type="submission" date="2022-02" db="EMBL/GenBank/DDBJ databases">
        <title>Plant Genome Project.</title>
        <authorList>
            <person name="Zhang R.-G."/>
        </authorList>
    </citation>
    <scope>NUCLEOTIDE SEQUENCE</scope>
    <source>
        <strain evidence="1">AT1</strain>
    </source>
</reference>
<evidence type="ECO:0000313" key="2">
    <source>
        <dbReference type="Proteomes" id="UP001062846"/>
    </source>
</evidence>
<comment type="caution">
    <text evidence="1">The sequence shown here is derived from an EMBL/GenBank/DDBJ whole genome shotgun (WGS) entry which is preliminary data.</text>
</comment>
<evidence type="ECO:0000313" key="1">
    <source>
        <dbReference type="EMBL" id="KAI8561168.1"/>
    </source>
</evidence>
<accession>A0ACC0P667</accession>
<gene>
    <name evidence="1" type="ORF">RHMOL_Rhmol04G0316700</name>
</gene>